<name>A0A495DDT1_9PROT</name>
<dbReference type="OrthoDB" id="7743910at2"/>
<evidence type="ECO:0000313" key="3">
    <source>
        <dbReference type="Proteomes" id="UP000273675"/>
    </source>
</evidence>
<evidence type="ECO:0008006" key="4">
    <source>
        <dbReference type="Google" id="ProtNLM"/>
    </source>
</evidence>
<proteinExistence type="predicted"/>
<sequence>MMIDDETLIAFLDGELDEAEMERIAVAIDADPALTDRLERLQLSDQAVRETYQPIAEEAVPDHLIAAVRQADRDTAPDSETVLPFQRPTGDRPSRPAWQAYGAIAASLVIGVLIGSRFGLTEPAPLHFEGDRLLAGGVLATALDRQAAGAVGEGDTHVQLSFATDAGGYCRAFQQGGTAGLACREDGRWVVELTAPVPAGSNGPIRTASTALPTILLEAVDARIAGETLDAEAEAAAIENGWSGDPD</sequence>
<dbReference type="AlphaFoldDB" id="A0A495DDT1"/>
<comment type="caution">
    <text evidence="2">The sequence shown here is derived from an EMBL/GenBank/DDBJ whole genome shotgun (WGS) entry which is preliminary data.</text>
</comment>
<dbReference type="EMBL" id="RBIM01000003">
    <property type="protein sequence ID" value="RKR00499.1"/>
    <property type="molecule type" value="Genomic_DNA"/>
</dbReference>
<gene>
    <name evidence="2" type="ORF">C7435_1707</name>
</gene>
<protein>
    <recommendedName>
        <fullName evidence="4">Anti-sigma factor RsiW</fullName>
    </recommendedName>
</protein>
<evidence type="ECO:0000256" key="1">
    <source>
        <dbReference type="SAM" id="MobiDB-lite"/>
    </source>
</evidence>
<feature type="region of interest" description="Disordered" evidence="1">
    <location>
        <begin position="73"/>
        <end position="94"/>
    </location>
</feature>
<accession>A0A495DDT1</accession>
<organism evidence="2 3">
    <name type="scientific">Maricaulis maris</name>
    <dbReference type="NCBI Taxonomy" id="74318"/>
    <lineage>
        <taxon>Bacteria</taxon>
        <taxon>Pseudomonadati</taxon>
        <taxon>Pseudomonadota</taxon>
        <taxon>Alphaproteobacteria</taxon>
        <taxon>Maricaulales</taxon>
        <taxon>Maricaulaceae</taxon>
        <taxon>Maricaulis</taxon>
    </lineage>
</organism>
<dbReference type="RefSeq" id="WP_147422659.1">
    <property type="nucleotide sequence ID" value="NZ_RBIM01000003.1"/>
</dbReference>
<reference evidence="2 3" key="1">
    <citation type="submission" date="2018-10" db="EMBL/GenBank/DDBJ databases">
        <title>Genomic Encyclopedia of Type Strains, Phase IV (KMG-IV): sequencing the most valuable type-strain genomes for metagenomic binning, comparative biology and taxonomic classification.</title>
        <authorList>
            <person name="Goeker M."/>
        </authorList>
    </citation>
    <scope>NUCLEOTIDE SEQUENCE [LARGE SCALE GENOMIC DNA]</scope>
    <source>
        <strain evidence="2 3">DSM 4734</strain>
    </source>
</reference>
<dbReference type="Proteomes" id="UP000273675">
    <property type="component" value="Unassembled WGS sequence"/>
</dbReference>
<evidence type="ECO:0000313" key="2">
    <source>
        <dbReference type="EMBL" id="RKR00499.1"/>
    </source>
</evidence>